<keyword evidence="4" id="KW-0597">Phosphoprotein</keyword>
<name>A0AAN0MHJ6_9ACTN</name>
<evidence type="ECO:0000256" key="2">
    <source>
        <dbReference type="ARBA" id="ARBA00004236"/>
    </source>
</evidence>
<evidence type="ECO:0000256" key="9">
    <source>
        <dbReference type="ARBA" id="ARBA00023012"/>
    </source>
</evidence>
<evidence type="ECO:0000256" key="3">
    <source>
        <dbReference type="ARBA" id="ARBA00012438"/>
    </source>
</evidence>
<proteinExistence type="predicted"/>
<dbReference type="InterPro" id="IPR005467">
    <property type="entry name" value="His_kinase_dom"/>
</dbReference>
<dbReference type="PROSITE" id="PS50109">
    <property type="entry name" value="HIS_KIN"/>
    <property type="match status" value="1"/>
</dbReference>
<evidence type="ECO:0000256" key="6">
    <source>
        <dbReference type="ARBA" id="ARBA00022692"/>
    </source>
</evidence>
<accession>A0AAN0MHJ6</accession>
<comment type="subcellular location">
    <subcellularLocation>
        <location evidence="2">Cell membrane</location>
    </subcellularLocation>
</comment>
<feature type="region of interest" description="Disordered" evidence="11">
    <location>
        <begin position="328"/>
        <end position="347"/>
    </location>
</feature>
<dbReference type="SUPFAM" id="SSF47384">
    <property type="entry name" value="Homodimeric domain of signal transducing histidine kinase"/>
    <property type="match status" value="1"/>
</dbReference>
<keyword evidence="10 12" id="KW-0472">Membrane</keyword>
<evidence type="ECO:0000256" key="7">
    <source>
        <dbReference type="ARBA" id="ARBA00022777"/>
    </source>
</evidence>
<protein>
    <recommendedName>
        <fullName evidence="3">histidine kinase</fullName>
        <ecNumber evidence="3">2.7.13.3</ecNumber>
    </recommendedName>
</protein>
<dbReference type="CDD" id="cd00075">
    <property type="entry name" value="HATPase"/>
    <property type="match status" value="1"/>
</dbReference>
<dbReference type="GO" id="GO:0005886">
    <property type="term" value="C:plasma membrane"/>
    <property type="evidence" value="ECO:0007669"/>
    <property type="project" value="UniProtKB-SubCell"/>
</dbReference>
<dbReference type="CDD" id="cd00082">
    <property type="entry name" value="HisKA"/>
    <property type="match status" value="1"/>
</dbReference>
<sequence>MTANEDGTRVRRAAASVGLWVGVTTAIVTIAGVLILIWAIRIGSRREQGEHQGPGGERGEGALVVDVDQVVLLVIMLGLLGVVLTAAVGWLASRRAVQPLAEALRLQRNFVADASHEMRTPLTVLSSRVQTLERRLARGQPVADIVERLHADADSMAAILNDLLLSAEGSETAMDTPVSVVDAVKQATGSLEALASASQIVIAVTAESTPTVLVPQVTLVRCVVALIDNAIQHSPASGTVTVSVSTQGAMAEVRVRDEGAGITGIAPGAVFERFSHAHEQTGRRGFGLGLALVRDVAVRFSGTVAVESTSATGTTFLLRLPQSGGRRLRQAAESLQAGPISQDPSAT</sequence>
<comment type="catalytic activity">
    <reaction evidence="1">
        <text>ATP + protein L-histidine = ADP + protein N-phospho-L-histidine.</text>
        <dbReference type="EC" id="2.7.13.3"/>
    </reaction>
</comment>
<dbReference type="Pfam" id="PF02518">
    <property type="entry name" value="HATPase_c"/>
    <property type="match status" value="1"/>
</dbReference>
<dbReference type="GO" id="GO:0000155">
    <property type="term" value="F:phosphorelay sensor kinase activity"/>
    <property type="evidence" value="ECO:0007669"/>
    <property type="project" value="InterPro"/>
</dbReference>
<reference evidence="14" key="1">
    <citation type="journal article" date="2024" name="Int. J. Syst. Evol. Microbiol.">
        <title>Brooklawnia propionicigenes sp. nov., a facultatively anaerobic, propionate-producing bacterium isolated from a methanogenic reactor treating waste from cattle farms.</title>
        <authorList>
            <person name="Akita Y."/>
            <person name="Ueki A."/>
            <person name="Tonouchi A."/>
            <person name="Sugawara Y."/>
            <person name="Honma S."/>
            <person name="Kaku N."/>
            <person name="Ueki K."/>
        </authorList>
    </citation>
    <scope>NUCLEOTIDE SEQUENCE</scope>
    <source>
        <strain evidence="14">SH051</strain>
    </source>
</reference>
<dbReference type="SUPFAM" id="SSF55874">
    <property type="entry name" value="ATPase domain of HSP90 chaperone/DNA topoisomerase II/histidine kinase"/>
    <property type="match status" value="1"/>
</dbReference>
<keyword evidence="5" id="KW-0808">Transferase</keyword>
<dbReference type="Gene3D" id="3.30.565.10">
    <property type="entry name" value="Histidine kinase-like ATPase, C-terminal domain"/>
    <property type="match status" value="1"/>
</dbReference>
<evidence type="ECO:0000256" key="11">
    <source>
        <dbReference type="SAM" id="MobiDB-lite"/>
    </source>
</evidence>
<feature type="domain" description="Histidine kinase" evidence="13">
    <location>
        <begin position="113"/>
        <end position="324"/>
    </location>
</feature>
<evidence type="ECO:0000313" key="15">
    <source>
        <dbReference type="Proteomes" id="UP001431656"/>
    </source>
</evidence>
<dbReference type="PANTHER" id="PTHR45436:SF5">
    <property type="entry name" value="SENSOR HISTIDINE KINASE TRCS"/>
    <property type="match status" value="1"/>
</dbReference>
<dbReference type="InterPro" id="IPR036890">
    <property type="entry name" value="HATPase_C_sf"/>
</dbReference>
<gene>
    <name evidence="14" type="ORF">brsh051_18250</name>
</gene>
<evidence type="ECO:0000256" key="4">
    <source>
        <dbReference type="ARBA" id="ARBA00022553"/>
    </source>
</evidence>
<evidence type="ECO:0000259" key="13">
    <source>
        <dbReference type="PROSITE" id="PS50109"/>
    </source>
</evidence>
<keyword evidence="8 12" id="KW-1133">Transmembrane helix</keyword>
<keyword evidence="9" id="KW-0902">Two-component regulatory system</keyword>
<organism evidence="14 15">
    <name type="scientific">Brooklawnia propionicigenes</name>
    <dbReference type="NCBI Taxonomy" id="3041175"/>
    <lineage>
        <taxon>Bacteria</taxon>
        <taxon>Bacillati</taxon>
        <taxon>Actinomycetota</taxon>
        <taxon>Actinomycetes</taxon>
        <taxon>Propionibacteriales</taxon>
        <taxon>Propionibacteriaceae</taxon>
        <taxon>Brooklawnia</taxon>
    </lineage>
</organism>
<dbReference type="SMART" id="SM00388">
    <property type="entry name" value="HisKA"/>
    <property type="match status" value="1"/>
</dbReference>
<keyword evidence="7" id="KW-0418">Kinase</keyword>
<dbReference type="InterPro" id="IPR004358">
    <property type="entry name" value="Sig_transdc_His_kin-like_C"/>
</dbReference>
<dbReference type="PANTHER" id="PTHR45436">
    <property type="entry name" value="SENSOR HISTIDINE KINASE YKOH"/>
    <property type="match status" value="1"/>
</dbReference>
<dbReference type="InterPro" id="IPR003594">
    <property type="entry name" value="HATPase_dom"/>
</dbReference>
<keyword evidence="6 12" id="KW-0812">Transmembrane</keyword>
<evidence type="ECO:0000256" key="12">
    <source>
        <dbReference type="SAM" id="Phobius"/>
    </source>
</evidence>
<dbReference type="EMBL" id="AP028056">
    <property type="protein sequence ID" value="BEH02544.1"/>
    <property type="molecule type" value="Genomic_DNA"/>
</dbReference>
<evidence type="ECO:0000256" key="5">
    <source>
        <dbReference type="ARBA" id="ARBA00022679"/>
    </source>
</evidence>
<dbReference type="InterPro" id="IPR036097">
    <property type="entry name" value="HisK_dim/P_sf"/>
</dbReference>
<dbReference type="EC" id="2.7.13.3" evidence="3"/>
<feature type="transmembrane region" description="Helical" evidence="12">
    <location>
        <begin position="17"/>
        <end position="40"/>
    </location>
</feature>
<keyword evidence="15" id="KW-1185">Reference proteome</keyword>
<evidence type="ECO:0000256" key="8">
    <source>
        <dbReference type="ARBA" id="ARBA00022989"/>
    </source>
</evidence>
<dbReference type="PRINTS" id="PR00344">
    <property type="entry name" value="BCTRLSENSOR"/>
</dbReference>
<evidence type="ECO:0000256" key="10">
    <source>
        <dbReference type="ARBA" id="ARBA00023136"/>
    </source>
</evidence>
<dbReference type="AlphaFoldDB" id="A0AAN0MHJ6"/>
<evidence type="ECO:0000313" key="14">
    <source>
        <dbReference type="EMBL" id="BEH02544.1"/>
    </source>
</evidence>
<dbReference type="RefSeq" id="WP_286264270.1">
    <property type="nucleotide sequence ID" value="NZ_AP028056.1"/>
</dbReference>
<evidence type="ECO:0000256" key="1">
    <source>
        <dbReference type="ARBA" id="ARBA00000085"/>
    </source>
</evidence>
<dbReference type="InterPro" id="IPR050428">
    <property type="entry name" value="TCS_sensor_his_kinase"/>
</dbReference>
<dbReference type="InterPro" id="IPR003661">
    <property type="entry name" value="HisK_dim/P_dom"/>
</dbReference>
<dbReference type="KEGG" id="broo:brsh051_18250"/>
<dbReference type="Gene3D" id="1.10.287.130">
    <property type="match status" value="1"/>
</dbReference>
<feature type="transmembrane region" description="Helical" evidence="12">
    <location>
        <begin position="70"/>
        <end position="92"/>
    </location>
</feature>
<dbReference type="SMART" id="SM00387">
    <property type="entry name" value="HATPase_c"/>
    <property type="match status" value="1"/>
</dbReference>
<dbReference type="Pfam" id="PF00512">
    <property type="entry name" value="HisKA"/>
    <property type="match status" value="1"/>
</dbReference>
<dbReference type="Proteomes" id="UP001431656">
    <property type="component" value="Chromosome"/>
</dbReference>